<name>A0A646HL95_9BACT</name>
<dbReference type="Proteomes" id="UP000420635">
    <property type="component" value="Unassembled WGS sequence"/>
</dbReference>
<evidence type="ECO:0000313" key="2">
    <source>
        <dbReference type="Proteomes" id="UP000420635"/>
    </source>
</evidence>
<reference evidence="2" key="1">
    <citation type="submission" date="2019-09" db="EMBL/GenBank/DDBJ databases">
        <title>Distinct polysaccharide growth profiles of human intestinal Prevotella copri isolates.</title>
        <authorList>
            <person name="Fehlner-Peach H."/>
            <person name="Magnabosco C."/>
            <person name="Raghavan V."/>
            <person name="Scher J.U."/>
            <person name="Tett A."/>
            <person name="Cox L.M."/>
            <person name="Gottsegen C."/>
            <person name="Watters A."/>
            <person name="Wiltshire- Gordon J.D."/>
            <person name="Segata N."/>
            <person name="Bonneau R."/>
            <person name="Littman D.R."/>
        </authorList>
    </citation>
    <scope>NUCLEOTIDE SEQUENCE [LARGE SCALE GENOMIC DNA]</scope>
    <source>
        <strain evidence="2">iP54</strain>
    </source>
</reference>
<dbReference type="EMBL" id="VZBQ01000040">
    <property type="protein sequence ID" value="MQN88924.1"/>
    <property type="molecule type" value="Genomic_DNA"/>
</dbReference>
<accession>A0A646HL95</accession>
<gene>
    <name evidence="1" type="ORF">F7D59_03375</name>
</gene>
<evidence type="ECO:0000313" key="1">
    <source>
        <dbReference type="EMBL" id="MQN88924.1"/>
    </source>
</evidence>
<comment type="caution">
    <text evidence="1">The sequence shown here is derived from an EMBL/GenBank/DDBJ whole genome shotgun (WGS) entry which is preliminary data.</text>
</comment>
<organism evidence="1 2">
    <name type="scientific">Segatella copri</name>
    <dbReference type="NCBI Taxonomy" id="165179"/>
    <lineage>
        <taxon>Bacteria</taxon>
        <taxon>Pseudomonadati</taxon>
        <taxon>Bacteroidota</taxon>
        <taxon>Bacteroidia</taxon>
        <taxon>Bacteroidales</taxon>
        <taxon>Prevotellaceae</taxon>
        <taxon>Segatella</taxon>
    </lineage>
</organism>
<dbReference type="AlphaFoldDB" id="A0A646HL95"/>
<sequence>MKEIAFDSLLLIAADDVSLQAINQLRSDGIYSIENRSCTLINMVVVSTAEGAEHIHQVLENHERARKNVVVKMTPELSIKDESDIDSILSFQQNPGSNPYMELKHFLQVYHENVEIHGMVGFDFRSFSDIIRGKNVVSVYSYEYQDDIAEAISHLKPVNLKDNGKYLLSFTVGKYDEKALSKHLASLNEYMDTFPEESCLYWTYREATPQKVTLFASISSEQ</sequence>
<dbReference type="RefSeq" id="WP_153114063.1">
    <property type="nucleotide sequence ID" value="NZ_VZAS01000182.1"/>
</dbReference>
<protein>
    <submittedName>
        <fullName evidence="1">Uncharacterized protein</fullName>
    </submittedName>
</protein>
<proteinExistence type="predicted"/>